<comment type="caution">
    <text evidence="2">The sequence shown here is derived from an EMBL/GenBank/DDBJ whole genome shotgun (WGS) entry which is preliminary data.</text>
</comment>
<keyword evidence="1" id="KW-0472">Membrane</keyword>
<feature type="transmembrane region" description="Helical" evidence="1">
    <location>
        <begin position="87"/>
        <end position="111"/>
    </location>
</feature>
<feature type="transmembrane region" description="Helical" evidence="1">
    <location>
        <begin position="202"/>
        <end position="228"/>
    </location>
</feature>
<dbReference type="InterPro" id="IPR025699">
    <property type="entry name" value="ABC2_memb-like"/>
</dbReference>
<organism evidence="2 3">
    <name type="scientific">Desulfosporosinus acididurans</name>
    <dbReference type="NCBI Taxonomy" id="476652"/>
    <lineage>
        <taxon>Bacteria</taxon>
        <taxon>Bacillati</taxon>
        <taxon>Bacillota</taxon>
        <taxon>Clostridia</taxon>
        <taxon>Eubacteriales</taxon>
        <taxon>Desulfitobacteriaceae</taxon>
        <taxon>Desulfosporosinus</taxon>
    </lineage>
</organism>
<dbReference type="PANTHER" id="PTHR41309:SF2">
    <property type="entry name" value="MEMBRANE PROTEIN"/>
    <property type="match status" value="1"/>
</dbReference>
<reference evidence="2 3" key="1">
    <citation type="submission" date="2015-06" db="EMBL/GenBank/DDBJ databases">
        <title>Draft genome of the moderately acidophilic sulfate reducer Candidatus Desulfosporosinus acididurans strain M1.</title>
        <authorList>
            <person name="Poehlein A."/>
            <person name="Petzsch P."/>
            <person name="Johnson B.D."/>
            <person name="Schloemann M."/>
            <person name="Daniel R."/>
            <person name="Muehling M."/>
        </authorList>
    </citation>
    <scope>NUCLEOTIDE SEQUENCE [LARGE SCALE GENOMIC DNA]</scope>
    <source>
        <strain evidence="2 3">M1</strain>
    </source>
</reference>
<evidence type="ECO:0000313" key="3">
    <source>
        <dbReference type="Proteomes" id="UP000036356"/>
    </source>
</evidence>
<dbReference type="EMBL" id="LDZY01000003">
    <property type="protein sequence ID" value="KLU67027.1"/>
    <property type="molecule type" value="Genomic_DNA"/>
</dbReference>
<name>A0A0J1FUR6_9FIRM</name>
<feature type="transmembrane region" description="Helical" evidence="1">
    <location>
        <begin position="12"/>
        <end position="34"/>
    </location>
</feature>
<keyword evidence="1" id="KW-1133">Transmembrane helix</keyword>
<gene>
    <name evidence="2" type="ORF">DEAC_c09610</name>
</gene>
<accession>A0A0J1FUR6</accession>
<dbReference type="RefSeq" id="WP_047808878.1">
    <property type="nucleotide sequence ID" value="NZ_LDZY01000003.1"/>
</dbReference>
<sequence>MLTILNLIKKDLFILKKSLWIPIFYGFFALIAFVNLKSGVLSAVFVGVAYSLITQACAQDEKNKSEIMVICLPLLRRDIVLAKYFSAFLYGIIGLFSYLLAQVVVSFLGISLEVQKITIPGLIGAASALIILVSIYFPLYFKFGYLRSRMFGMILFFACFFSIPFAAGLLAHSPGIDHSQLLQTASAALLKFAVWLKFQTDWQIGCYLAALNIIMFSLSAGLSLRFYAHREF</sequence>
<dbReference type="Pfam" id="PF13346">
    <property type="entry name" value="ABC2_membrane_5"/>
    <property type="match status" value="1"/>
</dbReference>
<keyword evidence="1" id="KW-0812">Transmembrane</keyword>
<feature type="transmembrane region" description="Helical" evidence="1">
    <location>
        <begin position="40"/>
        <end position="58"/>
    </location>
</feature>
<dbReference type="PATRIC" id="fig|476652.3.peg.990"/>
<proteinExistence type="predicted"/>
<evidence type="ECO:0000313" key="2">
    <source>
        <dbReference type="EMBL" id="KLU67027.1"/>
    </source>
</evidence>
<protein>
    <recommendedName>
        <fullName evidence="4">ABC-2 family transporter protein</fullName>
    </recommendedName>
</protein>
<dbReference type="STRING" id="476652.DEAC_c09610"/>
<keyword evidence="3" id="KW-1185">Reference proteome</keyword>
<dbReference type="PANTHER" id="PTHR41309">
    <property type="entry name" value="MEMBRANE PROTEIN-RELATED"/>
    <property type="match status" value="1"/>
</dbReference>
<dbReference type="AlphaFoldDB" id="A0A0J1FUR6"/>
<evidence type="ECO:0008006" key="4">
    <source>
        <dbReference type="Google" id="ProtNLM"/>
    </source>
</evidence>
<feature type="transmembrane region" description="Helical" evidence="1">
    <location>
        <begin position="151"/>
        <end position="171"/>
    </location>
</feature>
<evidence type="ECO:0000256" key="1">
    <source>
        <dbReference type="SAM" id="Phobius"/>
    </source>
</evidence>
<dbReference type="Proteomes" id="UP000036356">
    <property type="component" value="Unassembled WGS sequence"/>
</dbReference>
<feature type="transmembrane region" description="Helical" evidence="1">
    <location>
        <begin position="117"/>
        <end position="139"/>
    </location>
</feature>